<dbReference type="RefSeq" id="WP_054537652.1">
    <property type="nucleotide sequence ID" value="NZ_JACIEQ010000001.1"/>
</dbReference>
<gene>
    <name evidence="1" type="ORF">GGR17_001270</name>
</gene>
<evidence type="ECO:0000313" key="1">
    <source>
        <dbReference type="EMBL" id="MBB4021479.1"/>
    </source>
</evidence>
<dbReference type="Proteomes" id="UP000585681">
    <property type="component" value="Unassembled WGS sequence"/>
</dbReference>
<dbReference type="EMBL" id="JACIEQ010000001">
    <property type="protein sequence ID" value="MBB4021479.1"/>
    <property type="molecule type" value="Genomic_DNA"/>
</dbReference>
<protein>
    <recommendedName>
        <fullName evidence="3">Flagellar export protein FliJ</fullName>
    </recommendedName>
</protein>
<proteinExistence type="predicted"/>
<keyword evidence="2" id="KW-1185">Reference proteome</keyword>
<reference evidence="1" key="1">
    <citation type="submission" date="2020-08" db="EMBL/GenBank/DDBJ databases">
        <title>Genomic Encyclopedia of Type Strains, Phase IV (KMG-IV): sequencing the most valuable type-strain genomes for metagenomic binning, comparative biology and taxonomic classification.</title>
        <authorList>
            <person name="Goeker M."/>
        </authorList>
    </citation>
    <scope>NUCLEOTIDE SEQUENCE [LARGE SCALE GENOMIC DNA]</scope>
    <source>
        <strain evidence="1">DSM 105040</strain>
    </source>
</reference>
<comment type="caution">
    <text evidence="1">The sequence shown here is derived from an EMBL/GenBank/DDBJ whole genome shotgun (WGS) entry which is preliminary data.</text>
</comment>
<dbReference type="AlphaFoldDB" id="A0A840CDW4"/>
<name>A0A840CDW4_9RHOB</name>
<evidence type="ECO:0000313" key="2">
    <source>
        <dbReference type="Proteomes" id="UP000585681"/>
    </source>
</evidence>
<sequence length="117" mass="12699">MSSPRHKQISRLAAITDAILETALLQLKMAVAARHCVEGQLAELDASRRAVIPDVESAASRAGSDLMWLKWSDLRRAELNKALARARVAEDEARRAAARAFGRQQALAGVARKAAAR</sequence>
<evidence type="ECO:0008006" key="3">
    <source>
        <dbReference type="Google" id="ProtNLM"/>
    </source>
</evidence>
<accession>A0A840CDW4</accession>
<organism evidence="1 2">
    <name type="scientific">Actibacterium naphthalenivorans</name>
    <dbReference type="NCBI Taxonomy" id="1614693"/>
    <lineage>
        <taxon>Bacteria</taxon>
        <taxon>Pseudomonadati</taxon>
        <taxon>Pseudomonadota</taxon>
        <taxon>Alphaproteobacteria</taxon>
        <taxon>Rhodobacterales</taxon>
        <taxon>Roseobacteraceae</taxon>
        <taxon>Actibacterium</taxon>
    </lineage>
</organism>